<dbReference type="PROSITE" id="PS50893">
    <property type="entry name" value="ABC_TRANSPORTER_2"/>
    <property type="match status" value="1"/>
</dbReference>
<dbReference type="InterPro" id="IPR050319">
    <property type="entry name" value="ABC_transp_ATP-bind"/>
</dbReference>
<dbReference type="InterPro" id="IPR003593">
    <property type="entry name" value="AAA+_ATPase"/>
</dbReference>
<reference evidence="6 7" key="1">
    <citation type="submission" date="2019-07" db="EMBL/GenBank/DDBJ databases">
        <title>Complete genome of Crassaminicella thermophila SY095.</title>
        <authorList>
            <person name="Li X."/>
        </authorList>
    </citation>
    <scope>NUCLEOTIDE SEQUENCE [LARGE SCALE GENOMIC DNA]</scope>
    <source>
        <strain evidence="6 7">SY095</strain>
    </source>
</reference>
<keyword evidence="2" id="KW-0813">Transport</keyword>
<dbReference type="InterPro" id="IPR027417">
    <property type="entry name" value="P-loop_NTPase"/>
</dbReference>
<keyword evidence="3" id="KW-0547">Nucleotide-binding</keyword>
<dbReference type="Proteomes" id="UP000324646">
    <property type="component" value="Chromosome"/>
</dbReference>
<dbReference type="FunFam" id="3.40.50.300:FF:000016">
    <property type="entry name" value="Oligopeptide ABC transporter ATP-binding component"/>
    <property type="match status" value="1"/>
</dbReference>
<sequence length="334" mass="37293">MNKNNANLLKKEDDILLEVKNLKKYFPIRKGFFGKDIQYVKAVDDVSFYIKRGETLGLVGESGCGKSTTGRTLIRLYEPTDGEIIFDGAEIGMMSEKEMLPFRKKMQMIFQDPYASLNTRMTVGDIIGEALDIHKLASGKERTEIIHDLLSKVGLNPDHAIRYPHEFSGGQRQRIGIARALAVRPEFIICDEPISALDVSIQAQVVNMLGDLQQELGLTYLFIAHDLSMVRYISDRVGVMYLGKLVEIADSEELYEKPAHPYTQALLSAIPIPDPDISKTKNRILLEGDVPSPLNPPSGCRFCTRCPHAMKKCSEIEPQMKDIGGGHMAACHLL</sequence>
<evidence type="ECO:0000256" key="1">
    <source>
        <dbReference type="ARBA" id="ARBA00005417"/>
    </source>
</evidence>
<dbReference type="KEGG" id="crs:FQB35_11900"/>
<comment type="similarity">
    <text evidence="1">Belongs to the ABC transporter superfamily.</text>
</comment>
<dbReference type="SMART" id="SM00382">
    <property type="entry name" value="AAA"/>
    <property type="match status" value="1"/>
</dbReference>
<keyword evidence="7" id="KW-1185">Reference proteome</keyword>
<dbReference type="GO" id="GO:0005524">
    <property type="term" value="F:ATP binding"/>
    <property type="evidence" value="ECO:0007669"/>
    <property type="project" value="UniProtKB-KW"/>
</dbReference>
<dbReference type="PROSITE" id="PS00211">
    <property type="entry name" value="ABC_TRANSPORTER_1"/>
    <property type="match status" value="1"/>
</dbReference>
<dbReference type="AlphaFoldDB" id="A0A5C0SH18"/>
<dbReference type="CDD" id="cd03257">
    <property type="entry name" value="ABC_NikE_OppD_transporters"/>
    <property type="match status" value="1"/>
</dbReference>
<dbReference type="NCBIfam" id="TIGR01727">
    <property type="entry name" value="oligo_HPY"/>
    <property type="match status" value="1"/>
</dbReference>
<evidence type="ECO:0000256" key="3">
    <source>
        <dbReference type="ARBA" id="ARBA00022741"/>
    </source>
</evidence>
<dbReference type="GO" id="GO:0016887">
    <property type="term" value="F:ATP hydrolysis activity"/>
    <property type="evidence" value="ECO:0007669"/>
    <property type="project" value="InterPro"/>
</dbReference>
<dbReference type="PANTHER" id="PTHR43776:SF7">
    <property type="entry name" value="D,D-DIPEPTIDE TRANSPORT ATP-BINDING PROTEIN DDPF-RELATED"/>
    <property type="match status" value="1"/>
</dbReference>
<name>A0A5C0SH18_CRATE</name>
<dbReference type="InterPro" id="IPR003439">
    <property type="entry name" value="ABC_transporter-like_ATP-bd"/>
</dbReference>
<dbReference type="GO" id="GO:0015833">
    <property type="term" value="P:peptide transport"/>
    <property type="evidence" value="ECO:0007669"/>
    <property type="project" value="InterPro"/>
</dbReference>
<protein>
    <submittedName>
        <fullName evidence="6">Dipeptide ABC transporter ATP-binding protein</fullName>
    </submittedName>
</protein>
<dbReference type="Gene3D" id="3.40.50.300">
    <property type="entry name" value="P-loop containing nucleotide triphosphate hydrolases"/>
    <property type="match status" value="1"/>
</dbReference>
<dbReference type="EMBL" id="CP042243">
    <property type="protein sequence ID" value="QEK12967.1"/>
    <property type="molecule type" value="Genomic_DNA"/>
</dbReference>
<dbReference type="InterPro" id="IPR013563">
    <property type="entry name" value="Oligopep_ABC_C"/>
</dbReference>
<accession>A0A5C0SH18</accession>
<dbReference type="SUPFAM" id="SSF52540">
    <property type="entry name" value="P-loop containing nucleoside triphosphate hydrolases"/>
    <property type="match status" value="1"/>
</dbReference>
<feature type="domain" description="ABC transporter" evidence="5">
    <location>
        <begin position="17"/>
        <end position="267"/>
    </location>
</feature>
<dbReference type="GO" id="GO:0055085">
    <property type="term" value="P:transmembrane transport"/>
    <property type="evidence" value="ECO:0007669"/>
    <property type="project" value="UniProtKB-ARBA"/>
</dbReference>
<dbReference type="Pfam" id="PF08352">
    <property type="entry name" value="oligo_HPY"/>
    <property type="match status" value="1"/>
</dbReference>
<dbReference type="PANTHER" id="PTHR43776">
    <property type="entry name" value="TRANSPORT ATP-BINDING PROTEIN"/>
    <property type="match status" value="1"/>
</dbReference>
<dbReference type="Pfam" id="PF00005">
    <property type="entry name" value="ABC_tran"/>
    <property type="match status" value="1"/>
</dbReference>
<evidence type="ECO:0000313" key="7">
    <source>
        <dbReference type="Proteomes" id="UP000324646"/>
    </source>
</evidence>
<evidence type="ECO:0000256" key="4">
    <source>
        <dbReference type="ARBA" id="ARBA00022840"/>
    </source>
</evidence>
<dbReference type="RefSeq" id="WP_148810103.1">
    <property type="nucleotide sequence ID" value="NZ_CP042243.1"/>
</dbReference>
<gene>
    <name evidence="6" type="ORF">FQB35_11900</name>
</gene>
<organism evidence="6 7">
    <name type="scientific">Crassaminicella thermophila</name>
    <dbReference type="NCBI Taxonomy" id="2599308"/>
    <lineage>
        <taxon>Bacteria</taxon>
        <taxon>Bacillati</taxon>
        <taxon>Bacillota</taxon>
        <taxon>Clostridia</taxon>
        <taxon>Eubacteriales</taxon>
        <taxon>Clostridiaceae</taxon>
        <taxon>Crassaminicella</taxon>
    </lineage>
</organism>
<proteinExistence type="inferred from homology"/>
<dbReference type="InterPro" id="IPR017871">
    <property type="entry name" value="ABC_transporter-like_CS"/>
</dbReference>
<evidence type="ECO:0000256" key="2">
    <source>
        <dbReference type="ARBA" id="ARBA00022448"/>
    </source>
</evidence>
<keyword evidence="4 6" id="KW-0067">ATP-binding</keyword>
<dbReference type="NCBIfam" id="NF008453">
    <property type="entry name" value="PRK11308.1"/>
    <property type="match status" value="1"/>
</dbReference>
<evidence type="ECO:0000313" key="6">
    <source>
        <dbReference type="EMBL" id="QEK12967.1"/>
    </source>
</evidence>
<evidence type="ECO:0000259" key="5">
    <source>
        <dbReference type="PROSITE" id="PS50893"/>
    </source>
</evidence>
<dbReference type="OrthoDB" id="9806285at2"/>